<gene>
    <name evidence="1" type="ORF">ACNJC6_03409</name>
</gene>
<accession>A0A1R7QHR1</accession>
<proteinExistence type="predicted"/>
<sequence length="149" mass="17070">MLNSIFEAYAMTDLSNITVQPTEDGMVSLLIDQQPISEKYGMKFEASIVEELQALENGATLKLFDQFVFAHTDLNFEHSYHYVTVIAKNDEQYKAKKSFVYRIKIEGQPDIEHAISKNGEPMTTADVREFIQAHVQKSLSDYTDLNYAY</sequence>
<organism evidence="1 2">
    <name type="scientific">Acinetobacter johnsonii</name>
    <dbReference type="NCBI Taxonomy" id="40214"/>
    <lineage>
        <taxon>Bacteria</taxon>
        <taxon>Pseudomonadati</taxon>
        <taxon>Pseudomonadota</taxon>
        <taxon>Gammaproteobacteria</taxon>
        <taxon>Moraxellales</taxon>
        <taxon>Moraxellaceae</taxon>
        <taxon>Acinetobacter</taxon>
    </lineage>
</organism>
<dbReference type="AlphaFoldDB" id="A0A1R7QHR1"/>
<dbReference type="Proteomes" id="UP000196240">
    <property type="component" value="Unassembled WGS sequence"/>
</dbReference>
<dbReference type="EMBL" id="FUUY01000018">
    <property type="protein sequence ID" value="SJX23731.1"/>
    <property type="molecule type" value="Genomic_DNA"/>
</dbReference>
<evidence type="ECO:0000313" key="2">
    <source>
        <dbReference type="Proteomes" id="UP000196240"/>
    </source>
</evidence>
<evidence type="ECO:0000313" key="1">
    <source>
        <dbReference type="EMBL" id="SJX23731.1"/>
    </source>
</evidence>
<reference evidence="1 2" key="1">
    <citation type="submission" date="2017-02" db="EMBL/GenBank/DDBJ databases">
        <authorList>
            <person name="Peterson S.W."/>
        </authorList>
    </citation>
    <scope>NUCLEOTIDE SEQUENCE [LARGE SCALE GENOMIC DNA]</scope>
    <source>
        <strain evidence="1">C6</strain>
    </source>
</reference>
<name>A0A1R7QHR1_ACIJO</name>
<protein>
    <submittedName>
        <fullName evidence="1">Uncharacterized protein</fullName>
    </submittedName>
</protein>